<reference evidence="17" key="1">
    <citation type="journal article" date="2003" name="Comp. Biochem. Physiol. B, Biochem. Mol. Biol.">
        <title>cDNA cloning and characterization of an osmotically sensitive TRP channel from ascidian eggs.</title>
        <authorList>
            <person name="Kondoh M."/>
            <person name="Kasai T."/>
            <person name="Shimada M."/>
            <person name="Kashiwayanagi M."/>
            <person name="Yokosawa H."/>
        </authorList>
    </citation>
    <scope>NUCLEOTIDE SEQUENCE</scope>
</reference>
<dbReference type="InterPro" id="IPR005821">
    <property type="entry name" value="Ion_trans_dom"/>
</dbReference>
<dbReference type="PROSITE" id="PS50088">
    <property type="entry name" value="ANK_REPEAT"/>
    <property type="match status" value="1"/>
</dbReference>
<dbReference type="GO" id="GO:0005262">
    <property type="term" value="F:calcium channel activity"/>
    <property type="evidence" value="ECO:0007669"/>
    <property type="project" value="UniProtKB-KW"/>
</dbReference>
<evidence type="ECO:0000256" key="11">
    <source>
        <dbReference type="ARBA" id="ARBA00023136"/>
    </source>
</evidence>
<protein>
    <submittedName>
        <fullName evidence="17">HrTRPV</fullName>
    </submittedName>
</protein>
<feature type="transmembrane region" description="Helical" evidence="15">
    <location>
        <begin position="630"/>
        <end position="652"/>
    </location>
</feature>
<keyword evidence="3" id="KW-1003">Cell membrane</keyword>
<dbReference type="EMBL" id="AB084920">
    <property type="protein sequence ID" value="BAC23088.1"/>
    <property type="molecule type" value="mRNA"/>
</dbReference>
<keyword evidence="5" id="KW-0107">Calcium channel</keyword>
<dbReference type="Gene3D" id="1.10.287.70">
    <property type="match status" value="1"/>
</dbReference>
<evidence type="ECO:0000313" key="17">
    <source>
        <dbReference type="EMBL" id="BAC23088.1"/>
    </source>
</evidence>
<sequence>MFSRFLGRDTSPVVDPGSIWKFQYEKVAIDPIYKLVNLTGGGMLIDAYDEGGIREPYKDKRRRVWKFAKEYIPQFLQDEPKNTTKREYAKWTNTLSKDLENYLKLISSVDSEHRRGSSSDGAVYIPTYEDFEKAGDSPFTGENTPCYWKMKKRGVLGETAFHLLILNDSTKHFQIARMLLELFPALAVDQYMGPDYFGQTALHLAIIYNNYNLVRGMLNTNYCNIHARARGTFFLPLEFRKPNMPMTRTKYQRLYAYYGEYPLSFAASTENTAVYDLLLDNGADVNAQDDLGNTALHLTVIHDKLNMFHHAINRAEYPANPSIKNKQGYTPMVLAAFLGKQEMFEGIMKKTSKKFWSINNIVCSGYPLKDLDSINPQGNTNWNSALIQIIHNNSNEHLDMLQADVITRLLQEKWDVFGKRRFFEFLIYHIVHILFLSCAVYIRPNDITQLATAADPSSIARYCFEIITVLMSIYALLYSFVRIKHISTIDEFWMILRSMPTRILYYLACILMLVCIPARFLKLVDLEDWLLTFAIPFFWSYFFFFARGFFLTGPFVTMLYRMIRTNLVIFFIIYIIVWLASGVVFYYLFKDQGVKDFKNPLDTFMSLLQMSLGDFSYEINRMSKQPAMTYILFIFFMLIAHVLLLNVLIAMLTRTYQTVINKTEKEWRRQWASIIMIIERAYSREDRLHFQDMYSIDMSNMVLGNTKKLHELSRTNVKDRGLLSIQDMGASTGKRKAAVTGMWKTSKRAASKRPLYGAITLDRSSELAHRPAYKVKGKDREWQTWI</sequence>
<keyword evidence="10" id="KW-0406">Ion transport</keyword>
<feature type="transmembrane region" description="Helical" evidence="15">
    <location>
        <begin position="567"/>
        <end position="589"/>
    </location>
</feature>
<keyword evidence="2" id="KW-0813">Transport</keyword>
<evidence type="ECO:0000256" key="7">
    <source>
        <dbReference type="ARBA" id="ARBA00022737"/>
    </source>
</evidence>
<dbReference type="InterPro" id="IPR002110">
    <property type="entry name" value="Ankyrin_rpt"/>
</dbReference>
<dbReference type="Gene3D" id="1.25.40.20">
    <property type="entry name" value="Ankyrin repeat-containing domain"/>
    <property type="match status" value="1"/>
</dbReference>
<evidence type="ECO:0000256" key="10">
    <source>
        <dbReference type="ARBA" id="ARBA00023065"/>
    </source>
</evidence>
<comment type="catalytic activity">
    <reaction evidence="13">
        <text>Ca(2+)(in) = Ca(2+)(out)</text>
        <dbReference type="Rhea" id="RHEA:29671"/>
        <dbReference type="ChEBI" id="CHEBI:29108"/>
    </reaction>
</comment>
<dbReference type="Pfam" id="PF00023">
    <property type="entry name" value="Ank"/>
    <property type="match status" value="1"/>
</dbReference>
<feature type="transmembrane region" description="Helical" evidence="15">
    <location>
        <begin position="422"/>
        <end position="442"/>
    </location>
</feature>
<keyword evidence="9 15" id="KW-1133">Transmembrane helix</keyword>
<dbReference type="GO" id="GO:0098703">
    <property type="term" value="P:calcium ion import across plasma membrane"/>
    <property type="evidence" value="ECO:0007669"/>
    <property type="project" value="TreeGrafter"/>
</dbReference>
<evidence type="ECO:0000256" key="2">
    <source>
        <dbReference type="ARBA" id="ARBA00022448"/>
    </source>
</evidence>
<evidence type="ECO:0000256" key="3">
    <source>
        <dbReference type="ARBA" id="ARBA00022475"/>
    </source>
</evidence>
<feature type="transmembrane region" description="Helical" evidence="15">
    <location>
        <begin position="462"/>
        <end position="483"/>
    </location>
</feature>
<dbReference type="Pfam" id="PF12796">
    <property type="entry name" value="Ank_2"/>
    <property type="match status" value="1"/>
</dbReference>
<evidence type="ECO:0000256" key="4">
    <source>
        <dbReference type="ARBA" id="ARBA00022568"/>
    </source>
</evidence>
<evidence type="ECO:0000256" key="8">
    <source>
        <dbReference type="ARBA" id="ARBA00022837"/>
    </source>
</evidence>
<dbReference type="Pfam" id="PF00520">
    <property type="entry name" value="Ion_trans"/>
    <property type="match status" value="1"/>
</dbReference>
<dbReference type="PANTHER" id="PTHR10582:SF2">
    <property type="entry name" value="INACTIVE"/>
    <property type="match status" value="1"/>
</dbReference>
<gene>
    <name evidence="17" type="primary">hrtrpv</name>
</gene>
<accession>Q8IU33</accession>
<keyword evidence="7" id="KW-0677">Repeat</keyword>
<proteinExistence type="evidence at transcript level"/>
<keyword evidence="6 15" id="KW-0812">Transmembrane</keyword>
<dbReference type="PRINTS" id="PR01415">
    <property type="entry name" value="ANKYRIN"/>
</dbReference>
<evidence type="ECO:0000256" key="1">
    <source>
        <dbReference type="ARBA" id="ARBA00004651"/>
    </source>
</evidence>
<dbReference type="InterPro" id="IPR036770">
    <property type="entry name" value="Ankyrin_rpt-contain_sf"/>
</dbReference>
<evidence type="ECO:0000259" key="16">
    <source>
        <dbReference type="Pfam" id="PF00520"/>
    </source>
</evidence>
<feature type="transmembrane region" description="Helical" evidence="15">
    <location>
        <begin position="541"/>
        <end position="560"/>
    </location>
</feature>
<dbReference type="SMART" id="SM00248">
    <property type="entry name" value="ANK"/>
    <property type="match status" value="5"/>
</dbReference>
<feature type="repeat" description="ANK" evidence="14">
    <location>
        <begin position="258"/>
        <end position="290"/>
    </location>
</feature>
<evidence type="ECO:0000256" key="12">
    <source>
        <dbReference type="ARBA" id="ARBA00023303"/>
    </source>
</evidence>
<evidence type="ECO:0000256" key="6">
    <source>
        <dbReference type="ARBA" id="ARBA00022692"/>
    </source>
</evidence>
<evidence type="ECO:0000256" key="15">
    <source>
        <dbReference type="SAM" id="Phobius"/>
    </source>
</evidence>
<keyword evidence="8" id="KW-0106">Calcium</keyword>
<dbReference type="PROSITE" id="PS50297">
    <property type="entry name" value="ANK_REP_REGION"/>
    <property type="match status" value="1"/>
</dbReference>
<dbReference type="InterPro" id="IPR024862">
    <property type="entry name" value="TRPV"/>
</dbReference>
<keyword evidence="11 15" id="KW-0472">Membrane</keyword>
<evidence type="ECO:0000256" key="9">
    <source>
        <dbReference type="ARBA" id="ARBA00022989"/>
    </source>
</evidence>
<feature type="transmembrane region" description="Helical" evidence="15">
    <location>
        <begin position="503"/>
        <end position="521"/>
    </location>
</feature>
<comment type="subcellular location">
    <subcellularLocation>
        <location evidence="1">Cell membrane</location>
        <topology evidence="1">Multi-pass membrane protein</topology>
    </subcellularLocation>
</comment>
<evidence type="ECO:0000256" key="13">
    <source>
        <dbReference type="ARBA" id="ARBA00036634"/>
    </source>
</evidence>
<dbReference type="PANTHER" id="PTHR10582">
    <property type="entry name" value="TRANSIENT RECEPTOR POTENTIAL ION CHANNEL PROTEIN"/>
    <property type="match status" value="1"/>
</dbReference>
<dbReference type="GO" id="GO:0005886">
    <property type="term" value="C:plasma membrane"/>
    <property type="evidence" value="ECO:0007669"/>
    <property type="project" value="UniProtKB-SubCell"/>
</dbReference>
<evidence type="ECO:0000256" key="14">
    <source>
        <dbReference type="PROSITE-ProRule" id="PRU00023"/>
    </source>
</evidence>
<name>Q8IU33_HALRO</name>
<feature type="domain" description="Ion transport" evidence="16">
    <location>
        <begin position="421"/>
        <end position="662"/>
    </location>
</feature>
<organism evidence="17">
    <name type="scientific">Halocynthia roretzi</name>
    <name type="common">Sea squirt</name>
    <name type="synonym">Cynthia roretzi</name>
    <dbReference type="NCBI Taxonomy" id="7729"/>
    <lineage>
        <taxon>Eukaryota</taxon>
        <taxon>Metazoa</taxon>
        <taxon>Chordata</taxon>
        <taxon>Tunicata</taxon>
        <taxon>Ascidiacea</taxon>
        <taxon>Stolidobranchia</taxon>
        <taxon>Pyuridae</taxon>
        <taxon>Halocynthia</taxon>
    </lineage>
</organism>
<evidence type="ECO:0000256" key="5">
    <source>
        <dbReference type="ARBA" id="ARBA00022673"/>
    </source>
</evidence>
<keyword evidence="14" id="KW-0040">ANK repeat</keyword>
<keyword evidence="12" id="KW-0407">Ion channel</keyword>
<dbReference type="SUPFAM" id="SSF48403">
    <property type="entry name" value="Ankyrin repeat"/>
    <property type="match status" value="1"/>
</dbReference>
<dbReference type="AlphaFoldDB" id="Q8IU33"/>
<keyword evidence="4" id="KW-0109">Calcium transport</keyword>